<accession>A0ABD1E605</accession>
<dbReference type="Proteomes" id="UP001566132">
    <property type="component" value="Unassembled WGS sequence"/>
</dbReference>
<dbReference type="AlphaFoldDB" id="A0ABD1E605"/>
<keyword evidence="4 10" id="KW-0812">Transmembrane</keyword>
<keyword evidence="2" id="KW-1003">Cell membrane</keyword>
<feature type="transmembrane region" description="Helical" evidence="10">
    <location>
        <begin position="6"/>
        <end position="26"/>
    </location>
</feature>
<evidence type="ECO:0000256" key="10">
    <source>
        <dbReference type="SAM" id="Phobius"/>
    </source>
</evidence>
<dbReference type="PANTHER" id="PTHR21137">
    <property type="entry name" value="ODORANT RECEPTOR"/>
    <property type="match status" value="1"/>
</dbReference>
<evidence type="ECO:0000256" key="1">
    <source>
        <dbReference type="ARBA" id="ARBA00004651"/>
    </source>
</evidence>
<keyword evidence="6 10" id="KW-1133">Transmembrane helix</keyword>
<evidence type="ECO:0000256" key="3">
    <source>
        <dbReference type="ARBA" id="ARBA00022606"/>
    </source>
</evidence>
<keyword evidence="7 10" id="KW-0472">Membrane</keyword>
<dbReference type="PANTHER" id="PTHR21137:SF35">
    <property type="entry name" value="ODORANT RECEPTOR 19A-RELATED"/>
    <property type="match status" value="1"/>
</dbReference>
<evidence type="ECO:0000256" key="8">
    <source>
        <dbReference type="ARBA" id="ARBA00023170"/>
    </source>
</evidence>
<dbReference type="Pfam" id="PF02949">
    <property type="entry name" value="7tm_6"/>
    <property type="match status" value="1"/>
</dbReference>
<feature type="transmembrane region" description="Helical" evidence="10">
    <location>
        <begin position="202"/>
        <end position="220"/>
    </location>
</feature>
<organism evidence="11 12">
    <name type="scientific">Hypothenemus hampei</name>
    <name type="common">Coffee berry borer</name>
    <dbReference type="NCBI Taxonomy" id="57062"/>
    <lineage>
        <taxon>Eukaryota</taxon>
        <taxon>Metazoa</taxon>
        <taxon>Ecdysozoa</taxon>
        <taxon>Arthropoda</taxon>
        <taxon>Hexapoda</taxon>
        <taxon>Insecta</taxon>
        <taxon>Pterygota</taxon>
        <taxon>Neoptera</taxon>
        <taxon>Endopterygota</taxon>
        <taxon>Coleoptera</taxon>
        <taxon>Polyphaga</taxon>
        <taxon>Cucujiformia</taxon>
        <taxon>Curculionidae</taxon>
        <taxon>Scolytinae</taxon>
        <taxon>Hypothenemus</taxon>
    </lineage>
</organism>
<protein>
    <recommendedName>
        <fullName evidence="13">Odorant receptor</fullName>
    </recommendedName>
</protein>
<proteinExistence type="predicted"/>
<evidence type="ECO:0000256" key="2">
    <source>
        <dbReference type="ARBA" id="ARBA00022475"/>
    </source>
</evidence>
<feature type="transmembrane region" description="Helical" evidence="10">
    <location>
        <begin position="232"/>
        <end position="253"/>
    </location>
</feature>
<feature type="transmembrane region" description="Helical" evidence="10">
    <location>
        <begin position="118"/>
        <end position="151"/>
    </location>
</feature>
<dbReference type="GO" id="GO:0005886">
    <property type="term" value="C:plasma membrane"/>
    <property type="evidence" value="ECO:0007669"/>
    <property type="project" value="UniProtKB-SubCell"/>
</dbReference>
<keyword evidence="9" id="KW-0807">Transducer</keyword>
<keyword evidence="5" id="KW-0552">Olfaction</keyword>
<evidence type="ECO:0000313" key="12">
    <source>
        <dbReference type="Proteomes" id="UP001566132"/>
    </source>
</evidence>
<keyword evidence="3" id="KW-0716">Sensory transduction</keyword>
<evidence type="ECO:0000313" key="11">
    <source>
        <dbReference type="EMBL" id="KAL1489781.1"/>
    </source>
</evidence>
<keyword evidence="12" id="KW-1185">Reference proteome</keyword>
<name>A0ABD1E605_HYPHA</name>
<comment type="subcellular location">
    <subcellularLocation>
        <location evidence="1">Cell membrane</location>
        <topology evidence="1">Multi-pass membrane protein</topology>
    </subcellularLocation>
</comment>
<gene>
    <name evidence="11" type="ORF">ABEB36_013715</name>
</gene>
<sequence>MLGNTVELFDLLLYIFAYVTLIARNIQIQTPGIQRLLLKMINEEKRSFEENTKYIRDIFENSRKFLNRILKFLTVSALLTLAAHFLANVIQFINHKNDLDNKPMPSPGIWYPFNGNKYYFLTILISSFQSFSGSCIHFVCNGTLFALLIYITTEQKALNSFIKNLQLCSETEQGILEKLRKIIIKHQIIISFINELGVRLRLLFLIDFCMVSVIIALNVFEMFQLPVSSSTKMFNLLFIGIELFQLFSISWFANEIRIQSIELCDTLYEIEWYECPNKVKQIIFFMIMRSQKPLTLYIGPFYVLTNSAVIRTLRATYSYITLLLVMTQNKEN</sequence>
<feature type="transmembrane region" description="Helical" evidence="10">
    <location>
        <begin position="72"/>
        <end position="93"/>
    </location>
</feature>
<comment type="caution">
    <text evidence="11">The sequence shown here is derived from an EMBL/GenBank/DDBJ whole genome shotgun (WGS) entry which is preliminary data.</text>
</comment>
<dbReference type="GO" id="GO:0007165">
    <property type="term" value="P:signal transduction"/>
    <property type="evidence" value="ECO:0007669"/>
    <property type="project" value="UniProtKB-KW"/>
</dbReference>
<keyword evidence="8" id="KW-0675">Receptor</keyword>
<evidence type="ECO:0000256" key="5">
    <source>
        <dbReference type="ARBA" id="ARBA00022725"/>
    </source>
</evidence>
<evidence type="ECO:0000256" key="6">
    <source>
        <dbReference type="ARBA" id="ARBA00022989"/>
    </source>
</evidence>
<dbReference type="InterPro" id="IPR004117">
    <property type="entry name" value="7tm6_olfct_rcpt"/>
</dbReference>
<evidence type="ECO:0000256" key="4">
    <source>
        <dbReference type="ARBA" id="ARBA00022692"/>
    </source>
</evidence>
<evidence type="ECO:0008006" key="13">
    <source>
        <dbReference type="Google" id="ProtNLM"/>
    </source>
</evidence>
<reference evidence="11 12" key="1">
    <citation type="submission" date="2024-05" db="EMBL/GenBank/DDBJ databases">
        <title>Genetic variation in Jamaican populations of the coffee berry borer (Hypothenemus hampei).</title>
        <authorList>
            <person name="Errbii M."/>
            <person name="Myrie A."/>
        </authorList>
    </citation>
    <scope>NUCLEOTIDE SEQUENCE [LARGE SCALE GENOMIC DNA]</scope>
    <source>
        <strain evidence="11">JA-Hopewell-2020-01-JO</strain>
        <tissue evidence="11">Whole body</tissue>
    </source>
</reference>
<dbReference type="GO" id="GO:0007608">
    <property type="term" value="P:sensory perception of smell"/>
    <property type="evidence" value="ECO:0007669"/>
    <property type="project" value="UniProtKB-KW"/>
</dbReference>
<evidence type="ECO:0000256" key="7">
    <source>
        <dbReference type="ARBA" id="ARBA00023136"/>
    </source>
</evidence>
<dbReference type="EMBL" id="JBDJPC010000011">
    <property type="protein sequence ID" value="KAL1489781.1"/>
    <property type="molecule type" value="Genomic_DNA"/>
</dbReference>
<evidence type="ECO:0000256" key="9">
    <source>
        <dbReference type="ARBA" id="ARBA00023224"/>
    </source>
</evidence>